<sequence length="258" mass="28342">MDSYVVQKRLSMAFYGDVVLALTDAGVVAIKRMDVAATMGHVSFQQHRAPTTKDFDRELEVYEYLSRAGGHRNIVSFVETFEHFGYHHLVLEHCGGGSLASAALPISQVGLLFTQLLDAICFLHSHGIAHGDIAASNVLMAGATFKLCDFGSAIVLANCTDDEAARHRLRDLHALGHLLAHTLEHATDNEAGDASLRQKRPAGTPPVLAQLIEFIRMAPRLTAMELLVRWQRCCSGHHAVDSRVHRTTNARRVFVDAL</sequence>
<proteinExistence type="predicted"/>
<dbReference type="GO" id="GO:0005524">
    <property type="term" value="F:ATP binding"/>
    <property type="evidence" value="ECO:0007669"/>
    <property type="project" value="InterPro"/>
</dbReference>
<evidence type="ECO:0000313" key="3">
    <source>
        <dbReference type="Proteomes" id="UP000243579"/>
    </source>
</evidence>
<dbReference type="GO" id="GO:0004672">
    <property type="term" value="F:protein kinase activity"/>
    <property type="evidence" value="ECO:0007669"/>
    <property type="project" value="InterPro"/>
</dbReference>
<dbReference type="Gene3D" id="1.10.510.10">
    <property type="entry name" value="Transferase(Phosphotransferase) domain 1"/>
    <property type="match status" value="1"/>
</dbReference>
<dbReference type="GO" id="GO:0005634">
    <property type="term" value="C:nucleus"/>
    <property type="evidence" value="ECO:0007669"/>
    <property type="project" value="TreeGrafter"/>
</dbReference>
<dbReference type="AlphaFoldDB" id="A0A1V9ZLH7"/>
<keyword evidence="3" id="KW-1185">Reference proteome</keyword>
<dbReference type="PROSITE" id="PS50011">
    <property type="entry name" value="PROTEIN_KINASE_DOM"/>
    <property type="match status" value="1"/>
</dbReference>
<evidence type="ECO:0000259" key="1">
    <source>
        <dbReference type="PROSITE" id="PS50011"/>
    </source>
</evidence>
<reference evidence="2 3" key="1">
    <citation type="journal article" date="2014" name="Genome Biol. Evol.">
        <title>The secreted proteins of Achlya hypogyna and Thraustotheca clavata identify the ancestral oomycete secretome and reveal gene acquisitions by horizontal gene transfer.</title>
        <authorList>
            <person name="Misner I."/>
            <person name="Blouin N."/>
            <person name="Leonard G."/>
            <person name="Richards T.A."/>
            <person name="Lane C.E."/>
        </authorList>
    </citation>
    <scope>NUCLEOTIDE SEQUENCE [LARGE SCALE GENOMIC DNA]</scope>
    <source>
        <strain evidence="2 3">ATCC 48635</strain>
    </source>
</reference>
<evidence type="ECO:0000313" key="2">
    <source>
        <dbReference type="EMBL" id="OQR98650.1"/>
    </source>
</evidence>
<dbReference type="PANTHER" id="PTHR24345">
    <property type="entry name" value="SERINE/THREONINE-PROTEIN KINASE PLK"/>
    <property type="match status" value="1"/>
</dbReference>
<dbReference type="InterPro" id="IPR011009">
    <property type="entry name" value="Kinase-like_dom_sf"/>
</dbReference>
<dbReference type="Pfam" id="PF00069">
    <property type="entry name" value="Pkinase"/>
    <property type="match status" value="1"/>
</dbReference>
<name>A0A1V9ZLH7_ACHHY</name>
<dbReference type="Proteomes" id="UP000243579">
    <property type="component" value="Unassembled WGS sequence"/>
</dbReference>
<dbReference type="SUPFAM" id="SSF56112">
    <property type="entry name" value="Protein kinase-like (PK-like)"/>
    <property type="match status" value="1"/>
</dbReference>
<dbReference type="InterPro" id="IPR000719">
    <property type="entry name" value="Prot_kinase_dom"/>
</dbReference>
<feature type="domain" description="Protein kinase" evidence="1">
    <location>
        <begin position="4"/>
        <end position="258"/>
    </location>
</feature>
<organism evidence="2 3">
    <name type="scientific">Achlya hypogyna</name>
    <name type="common">Oomycete</name>
    <name type="synonym">Protoachlya hypogyna</name>
    <dbReference type="NCBI Taxonomy" id="1202772"/>
    <lineage>
        <taxon>Eukaryota</taxon>
        <taxon>Sar</taxon>
        <taxon>Stramenopiles</taxon>
        <taxon>Oomycota</taxon>
        <taxon>Saprolegniomycetes</taxon>
        <taxon>Saprolegniales</taxon>
        <taxon>Achlyaceae</taxon>
        <taxon>Achlya</taxon>
    </lineage>
</organism>
<dbReference type="OrthoDB" id="4062651at2759"/>
<dbReference type="STRING" id="1202772.A0A1V9ZLH7"/>
<dbReference type="CDD" id="cd00180">
    <property type="entry name" value="PKc"/>
    <property type="match status" value="1"/>
</dbReference>
<gene>
    <name evidence="2" type="ORF">ACHHYP_08214</name>
</gene>
<protein>
    <recommendedName>
        <fullName evidence="1">Protein kinase domain-containing protein</fullName>
    </recommendedName>
</protein>
<dbReference type="EMBL" id="JNBR01000081">
    <property type="protein sequence ID" value="OQR98650.1"/>
    <property type="molecule type" value="Genomic_DNA"/>
</dbReference>
<comment type="caution">
    <text evidence="2">The sequence shown here is derived from an EMBL/GenBank/DDBJ whole genome shotgun (WGS) entry which is preliminary data.</text>
</comment>
<accession>A0A1V9ZLH7</accession>